<proteinExistence type="inferred from homology"/>
<comment type="subunit">
    <text evidence="6">Component of the lipopolysaccharide transport and assembly complex. Interacts with LptD.</text>
</comment>
<dbReference type="Pfam" id="PF04390">
    <property type="entry name" value="LptE"/>
    <property type="match status" value="1"/>
</dbReference>
<dbReference type="PROSITE" id="PS51257">
    <property type="entry name" value="PROKAR_LIPOPROTEIN"/>
    <property type="match status" value="1"/>
</dbReference>
<dbReference type="InterPro" id="IPR006311">
    <property type="entry name" value="TAT_signal"/>
</dbReference>
<keyword evidence="1 6" id="KW-0732">Signal</keyword>
<dbReference type="Proteomes" id="UP001516061">
    <property type="component" value="Unassembled WGS sequence"/>
</dbReference>
<evidence type="ECO:0000313" key="8">
    <source>
        <dbReference type="Proteomes" id="UP001516061"/>
    </source>
</evidence>
<dbReference type="PANTHER" id="PTHR38098:SF1">
    <property type="entry name" value="LPS-ASSEMBLY LIPOPROTEIN LPTE"/>
    <property type="match status" value="1"/>
</dbReference>
<gene>
    <name evidence="6" type="primary">lptE</name>
    <name evidence="7" type="ORF">HNQ01_000372</name>
</gene>
<evidence type="ECO:0000256" key="1">
    <source>
        <dbReference type="ARBA" id="ARBA00022729"/>
    </source>
</evidence>
<organism evidence="7 8">
    <name type="scientific">Sphaerotilus uruguayifluvii</name>
    <dbReference type="NCBI Taxonomy" id="2735897"/>
    <lineage>
        <taxon>Bacteria</taxon>
        <taxon>Pseudomonadati</taxon>
        <taxon>Pseudomonadota</taxon>
        <taxon>Betaproteobacteria</taxon>
        <taxon>Burkholderiales</taxon>
        <taxon>Sphaerotilaceae</taxon>
        <taxon>Sphaerotilus</taxon>
    </lineage>
</organism>
<dbReference type="PANTHER" id="PTHR38098">
    <property type="entry name" value="LPS-ASSEMBLY LIPOPROTEIN LPTE"/>
    <property type="match status" value="1"/>
</dbReference>
<evidence type="ECO:0000256" key="2">
    <source>
        <dbReference type="ARBA" id="ARBA00023136"/>
    </source>
</evidence>
<keyword evidence="4 6" id="KW-0998">Cell outer membrane</keyword>
<keyword evidence="2 6" id="KW-0472">Membrane</keyword>
<comment type="caution">
    <text evidence="7">The sequence shown here is derived from an EMBL/GenBank/DDBJ whole genome shotgun (WGS) entry which is preliminary data.</text>
</comment>
<dbReference type="Gene3D" id="3.30.160.150">
    <property type="entry name" value="Lipoprotein like domain"/>
    <property type="match status" value="1"/>
</dbReference>
<dbReference type="PROSITE" id="PS51318">
    <property type="entry name" value="TAT"/>
    <property type="match status" value="1"/>
</dbReference>
<evidence type="ECO:0000256" key="4">
    <source>
        <dbReference type="ARBA" id="ARBA00023237"/>
    </source>
</evidence>
<dbReference type="EMBL" id="JABSNM010000001">
    <property type="protein sequence ID" value="NRT54665.1"/>
    <property type="molecule type" value="Genomic_DNA"/>
</dbReference>
<evidence type="ECO:0000256" key="5">
    <source>
        <dbReference type="ARBA" id="ARBA00023288"/>
    </source>
</evidence>
<protein>
    <recommendedName>
        <fullName evidence="6">LPS-assembly lipoprotein LptE</fullName>
    </recommendedName>
</protein>
<reference evidence="7 8" key="1">
    <citation type="submission" date="2020-05" db="EMBL/GenBank/DDBJ databases">
        <title>Genomic Encyclopedia of Type Strains, Phase IV (KMG-V): Genome sequencing to study the core and pangenomes of soil and plant-associated prokaryotes.</title>
        <authorList>
            <person name="Whitman W."/>
        </authorList>
    </citation>
    <scope>NUCLEOTIDE SEQUENCE [LARGE SCALE GENOMIC DNA]</scope>
    <source>
        <strain evidence="7 8">C29</strain>
    </source>
</reference>
<keyword evidence="3 6" id="KW-0564">Palmitate</keyword>
<comment type="function">
    <text evidence="6">Together with LptD, is involved in the assembly of lipopolysaccharide (LPS) at the surface of the outer membrane. Required for the proper assembly of LptD. Binds LPS and may serve as the LPS recognition site at the outer membrane.</text>
</comment>
<dbReference type="RefSeq" id="WP_353621621.1">
    <property type="nucleotide sequence ID" value="NZ_JABSNM010000001.1"/>
</dbReference>
<keyword evidence="5 6" id="KW-0449">Lipoprotein</keyword>
<accession>A0ABX2FZQ5</accession>
<keyword evidence="8" id="KW-1185">Reference proteome</keyword>
<comment type="similarity">
    <text evidence="6">Belongs to the LptE lipoprotein family.</text>
</comment>
<evidence type="ECO:0000256" key="3">
    <source>
        <dbReference type="ARBA" id="ARBA00023139"/>
    </source>
</evidence>
<dbReference type="InterPro" id="IPR007485">
    <property type="entry name" value="LPS_assembly_LptE"/>
</dbReference>
<evidence type="ECO:0000313" key="7">
    <source>
        <dbReference type="EMBL" id="NRT54665.1"/>
    </source>
</evidence>
<comment type="subcellular location">
    <subcellularLocation>
        <location evidence="6">Cell outer membrane</location>
        <topology evidence="6">Lipid-anchor</topology>
    </subcellularLocation>
</comment>
<name>A0ABX2FZQ5_9BURK</name>
<dbReference type="HAMAP" id="MF_01186">
    <property type="entry name" value="LPS_assembly_LptE"/>
    <property type="match status" value="1"/>
</dbReference>
<sequence length="166" mass="18085">MQPSRRRLLGAAALAAMLAGCGFQLRRPPELAWKRVFLSGFAEDSTLADELRRQLRASPGVTVAETPAEADLIVESLQDASEQVVAATTANSQISEMTLRARLRFRVRTPAGRDLIAPTELVQSRDMSYSESSALAKQHEAALLFRSMHADLAMQVLRRLAALGPA</sequence>
<evidence type="ECO:0000256" key="6">
    <source>
        <dbReference type="HAMAP-Rule" id="MF_01186"/>
    </source>
</evidence>